<evidence type="ECO:0000313" key="15">
    <source>
        <dbReference type="EMBL" id="EGC38991.1"/>
    </source>
</evidence>
<dbReference type="AlphaFoldDB" id="F0ZAK8"/>
<evidence type="ECO:0000259" key="13">
    <source>
        <dbReference type="Pfam" id="PF13087"/>
    </source>
</evidence>
<sequence length="567" mass="64092">MEKLTNKELELKGVIINKLRYGSTSYGLGGTVLIKFVLPNSLSSNYVLEQDELPNELPPTKLKNGDHVGIRNSKSKYGKDYEFKGIVYKIEKSEITISTDLNTYFPPLEHEFLTFSIDKLNPNDQETEKSVEESLEILKSIQNSRSTDNLYSAPAASFKPISKTLDQTQMDTVNSILATPDEASEIKGLPGTGKTTTMIELVLQLIKNGNKVLICSKSQVSLDSILDKLFEFKKECPSLNPTAIGQPSSIYSPRLSNYFLDNKILNDEYSYQVIRESRKEIDSLFYNLIFIKEEEKENAKNKINQLLEELVKTEKSFANQVLKDSNVILTSTKELSSPYLKDLKVDYIITDSSDSVYCIPVQNLTTFNHQTINSKNITTLTKNYRNNHIISLMNSSSNNSTGDKNNDQPPLTMIDTSGCDMEENQDVPNDEECISNEGEVTIIQKHLENLIKSGVDQKDIGIITLSNCQIKLLKLKLSSQYPDVEVGTPKQFEGREIEIIFISTVRSNNSPHKIRNLEEINRMVQFSITRSKKQCIFIGNSDTFSLNPQLDLLIQHIRDNGLYKSVL</sequence>
<keyword evidence="6" id="KW-0547">Nucleotide-binding</keyword>
<evidence type="ECO:0000256" key="4">
    <source>
        <dbReference type="ARBA" id="ARBA00012551"/>
    </source>
</evidence>
<dbReference type="Gene3D" id="3.40.50.300">
    <property type="entry name" value="P-loop containing nucleotide triphosphate hydrolases"/>
    <property type="match status" value="2"/>
</dbReference>
<feature type="domain" description="DNA2/NAM7 helicase-like C-terminal" evidence="13">
    <location>
        <begin position="400"/>
        <end position="541"/>
    </location>
</feature>
<evidence type="ECO:0000256" key="11">
    <source>
        <dbReference type="SAM" id="Coils"/>
    </source>
</evidence>
<feature type="domain" description="DNA2/NAM7 helicase helicase" evidence="12">
    <location>
        <begin position="165"/>
        <end position="351"/>
    </location>
</feature>
<name>F0ZAK8_DICPU</name>
<dbReference type="Pfam" id="PF21138">
    <property type="entry name" value="SMUBP-2_HCS1_1B"/>
    <property type="match status" value="1"/>
</dbReference>
<evidence type="ECO:0000256" key="5">
    <source>
        <dbReference type="ARBA" id="ARBA00022490"/>
    </source>
</evidence>
<comment type="similarity">
    <text evidence="3">Belongs to the DNA2/NAM7 helicase family.</text>
</comment>
<evidence type="ECO:0000259" key="12">
    <source>
        <dbReference type="Pfam" id="PF13086"/>
    </source>
</evidence>
<dbReference type="InterPro" id="IPR041679">
    <property type="entry name" value="DNA2/NAM7-like_C"/>
</dbReference>
<dbReference type="GO" id="GO:0003723">
    <property type="term" value="F:RNA binding"/>
    <property type="evidence" value="ECO:0007669"/>
    <property type="project" value="InterPro"/>
</dbReference>
<evidence type="ECO:0000256" key="10">
    <source>
        <dbReference type="ARBA" id="ARBA00023242"/>
    </source>
</evidence>
<dbReference type="InterPro" id="IPR048761">
    <property type="entry name" value="SMUBP-2_HCS1_1B"/>
</dbReference>
<dbReference type="InterPro" id="IPR050534">
    <property type="entry name" value="Coronavir_polyprotein_1ab"/>
</dbReference>
<keyword evidence="7" id="KW-0378">Hydrolase</keyword>
<evidence type="ECO:0000256" key="3">
    <source>
        <dbReference type="ARBA" id="ARBA00007913"/>
    </source>
</evidence>
<keyword evidence="11" id="KW-0175">Coiled coil</keyword>
<dbReference type="GO" id="GO:0016787">
    <property type="term" value="F:hydrolase activity"/>
    <property type="evidence" value="ECO:0007669"/>
    <property type="project" value="UniProtKB-KW"/>
</dbReference>
<evidence type="ECO:0000259" key="14">
    <source>
        <dbReference type="Pfam" id="PF21138"/>
    </source>
</evidence>
<dbReference type="EC" id="3.6.4.12" evidence="4"/>
<dbReference type="GO" id="GO:0005524">
    <property type="term" value="F:ATP binding"/>
    <property type="evidence" value="ECO:0007669"/>
    <property type="project" value="UniProtKB-KW"/>
</dbReference>
<evidence type="ECO:0000256" key="1">
    <source>
        <dbReference type="ARBA" id="ARBA00004123"/>
    </source>
</evidence>
<evidence type="ECO:0000313" key="16">
    <source>
        <dbReference type="Proteomes" id="UP000001064"/>
    </source>
</evidence>
<dbReference type="GeneID" id="10506093"/>
<dbReference type="OrthoDB" id="6513042at2759"/>
<gene>
    <name evidence="15" type="ORF">DICPUDRAFT_75407</name>
</gene>
<keyword evidence="9" id="KW-0067">ATP-binding</keyword>
<dbReference type="InterPro" id="IPR047187">
    <property type="entry name" value="SF1_C_Upf1"/>
</dbReference>
<accession>F0ZAK8</accession>
<dbReference type="InParanoid" id="F0ZAK8"/>
<dbReference type="SUPFAM" id="SSF52540">
    <property type="entry name" value="P-loop containing nucleoside triphosphate hydrolases"/>
    <property type="match status" value="1"/>
</dbReference>
<evidence type="ECO:0000256" key="6">
    <source>
        <dbReference type="ARBA" id="ARBA00022741"/>
    </source>
</evidence>
<evidence type="ECO:0000256" key="2">
    <source>
        <dbReference type="ARBA" id="ARBA00004496"/>
    </source>
</evidence>
<feature type="domain" description="Helicase SMUBP-2/HCS1 1B" evidence="14">
    <location>
        <begin position="2"/>
        <end position="104"/>
    </location>
</feature>
<dbReference type="RefSeq" id="XP_003284444.1">
    <property type="nucleotide sequence ID" value="XM_003284396.1"/>
</dbReference>
<dbReference type="InterPro" id="IPR027417">
    <property type="entry name" value="P-loop_NTPase"/>
</dbReference>
<dbReference type="Gene3D" id="2.40.30.270">
    <property type="match status" value="1"/>
</dbReference>
<dbReference type="eggNOG" id="KOG1803">
    <property type="taxonomic scope" value="Eukaryota"/>
</dbReference>
<dbReference type="Pfam" id="PF13086">
    <property type="entry name" value="AAA_11"/>
    <property type="match status" value="1"/>
</dbReference>
<dbReference type="KEGG" id="dpp:DICPUDRAFT_75407"/>
<dbReference type="GO" id="GO:0043139">
    <property type="term" value="F:5'-3' DNA helicase activity"/>
    <property type="evidence" value="ECO:0000318"/>
    <property type="project" value="GO_Central"/>
</dbReference>
<feature type="coiled-coil region" evidence="11">
    <location>
        <begin position="289"/>
        <end position="316"/>
    </location>
</feature>
<protein>
    <recommendedName>
        <fullName evidence="4">DNA helicase</fullName>
        <ecNumber evidence="4">3.6.4.12</ecNumber>
    </recommendedName>
</protein>
<dbReference type="PANTHER" id="PTHR43788">
    <property type="entry name" value="DNA2/NAM7 HELICASE FAMILY MEMBER"/>
    <property type="match status" value="1"/>
</dbReference>
<keyword evidence="8" id="KW-0347">Helicase</keyword>
<evidence type="ECO:0000256" key="7">
    <source>
        <dbReference type="ARBA" id="ARBA00022801"/>
    </source>
</evidence>
<keyword evidence="5" id="KW-0963">Cytoplasm</keyword>
<keyword evidence="10" id="KW-0539">Nucleus</keyword>
<dbReference type="PANTHER" id="PTHR43788:SF8">
    <property type="entry name" value="DNA-BINDING PROTEIN SMUBP-2"/>
    <property type="match status" value="1"/>
</dbReference>
<reference evidence="16" key="1">
    <citation type="journal article" date="2011" name="Genome Biol.">
        <title>Comparative genomics of the social amoebae Dictyostelium discoideum and Dictyostelium purpureum.</title>
        <authorList>
            <consortium name="US DOE Joint Genome Institute (JGI-PGF)"/>
            <person name="Sucgang R."/>
            <person name="Kuo A."/>
            <person name="Tian X."/>
            <person name="Salerno W."/>
            <person name="Parikh A."/>
            <person name="Feasley C.L."/>
            <person name="Dalin E."/>
            <person name="Tu H."/>
            <person name="Huang E."/>
            <person name="Barry K."/>
            <person name="Lindquist E."/>
            <person name="Shapiro H."/>
            <person name="Bruce D."/>
            <person name="Schmutz J."/>
            <person name="Salamov A."/>
            <person name="Fey P."/>
            <person name="Gaudet P."/>
            <person name="Anjard C."/>
            <person name="Babu M.M."/>
            <person name="Basu S."/>
            <person name="Bushmanova Y."/>
            <person name="van der Wel H."/>
            <person name="Katoh-Kurasawa M."/>
            <person name="Dinh C."/>
            <person name="Coutinho P.M."/>
            <person name="Saito T."/>
            <person name="Elias M."/>
            <person name="Schaap P."/>
            <person name="Kay R.R."/>
            <person name="Henrissat B."/>
            <person name="Eichinger L."/>
            <person name="Rivero F."/>
            <person name="Putnam N.H."/>
            <person name="West C.M."/>
            <person name="Loomis W.F."/>
            <person name="Chisholm R.L."/>
            <person name="Shaulsky G."/>
            <person name="Strassmann J.E."/>
            <person name="Queller D.C."/>
            <person name="Kuspa A."/>
            <person name="Grigoriev I.V."/>
        </authorList>
    </citation>
    <scope>NUCLEOTIDE SEQUENCE [LARGE SCALE GENOMIC DNA]</scope>
    <source>
        <strain evidence="16">QSDP1</strain>
    </source>
</reference>
<dbReference type="GO" id="GO:0005737">
    <property type="term" value="C:cytoplasm"/>
    <property type="evidence" value="ECO:0007669"/>
    <property type="project" value="UniProtKB-SubCell"/>
</dbReference>
<dbReference type="GO" id="GO:0005634">
    <property type="term" value="C:nucleus"/>
    <property type="evidence" value="ECO:0007669"/>
    <property type="project" value="UniProtKB-SubCell"/>
</dbReference>
<evidence type="ECO:0000256" key="9">
    <source>
        <dbReference type="ARBA" id="ARBA00022840"/>
    </source>
</evidence>
<dbReference type="EMBL" id="GL870965">
    <property type="protein sequence ID" value="EGC38991.1"/>
    <property type="molecule type" value="Genomic_DNA"/>
</dbReference>
<comment type="subcellular location">
    <subcellularLocation>
        <location evidence="2">Cytoplasm</location>
    </subcellularLocation>
    <subcellularLocation>
        <location evidence="1">Nucleus</location>
    </subcellularLocation>
</comment>
<proteinExistence type="inferred from homology"/>
<dbReference type="VEuPathDB" id="AmoebaDB:DICPUDRAFT_75407"/>
<dbReference type="Pfam" id="PF13087">
    <property type="entry name" value="AAA_12"/>
    <property type="match status" value="1"/>
</dbReference>
<dbReference type="Proteomes" id="UP000001064">
    <property type="component" value="Unassembled WGS sequence"/>
</dbReference>
<organism evidence="15 16">
    <name type="scientific">Dictyostelium purpureum</name>
    <name type="common">Slime mold</name>
    <dbReference type="NCBI Taxonomy" id="5786"/>
    <lineage>
        <taxon>Eukaryota</taxon>
        <taxon>Amoebozoa</taxon>
        <taxon>Evosea</taxon>
        <taxon>Eumycetozoa</taxon>
        <taxon>Dictyostelia</taxon>
        <taxon>Dictyosteliales</taxon>
        <taxon>Dictyosteliaceae</taxon>
        <taxon>Dictyostelium</taxon>
    </lineage>
</organism>
<keyword evidence="16" id="KW-1185">Reference proteome</keyword>
<dbReference type="InterPro" id="IPR041677">
    <property type="entry name" value="DNA2/NAM7_AAA_11"/>
</dbReference>
<evidence type="ECO:0000256" key="8">
    <source>
        <dbReference type="ARBA" id="ARBA00022806"/>
    </source>
</evidence>
<dbReference type="CDD" id="cd18808">
    <property type="entry name" value="SF1_C_Upf1"/>
    <property type="match status" value="1"/>
</dbReference>